<evidence type="ECO:0000259" key="1">
    <source>
        <dbReference type="Pfam" id="PF01471"/>
    </source>
</evidence>
<dbReference type="SUPFAM" id="SSF47090">
    <property type="entry name" value="PGBD-like"/>
    <property type="match status" value="3"/>
</dbReference>
<evidence type="ECO:0000313" key="3">
    <source>
        <dbReference type="Proteomes" id="UP000886808"/>
    </source>
</evidence>
<dbReference type="Proteomes" id="UP000886808">
    <property type="component" value="Unassembled WGS sequence"/>
</dbReference>
<dbReference type="InterPro" id="IPR052905">
    <property type="entry name" value="LD-transpeptidase_YkuD-like"/>
</dbReference>
<sequence length="469" mass="51991">MPLPFIPETITVHLGSPKSNARNVTVPFPDYIKNVASSEIYPTWPESAIRANMYAQISFALNRVYTEWYPSQGYDFDITNVTAFDQAYVHDRDIFDNISRIADELFTDYIVRSGSVEPLFAQYCNGTTVTCDGLSQWGTVPLAEQGLTPYEILTRFYGDDIEIVTDTPVVPNLGTYPGKALRLGDVNEDVRTIQLRLNRISTNYPLIPKIYPVNRAYDKSTEDAVKVFQQTFGLTPDGIVGKATWYRIAYLYTAIKRLAELNSEGLSLQDVSPLYPGLLKFGDSGEAVKLMQYYLSVVGAYYSEIPVIDDDGFFGTQTQNAVIAAQKLFGLTPDGIVGEQTWNALYSAYLSIVDSDPNARTPEGIPVFPGRILIEGMSGNDVEQAQTFLSFLSSVYSEIPQIPVTGYFGEMTKDAIIAAQKLFGLNITGTIGPATWDILAREYETAVMGAKVAEQQFPGYTLQNNQEGM</sequence>
<dbReference type="Pfam" id="PF01471">
    <property type="entry name" value="PG_binding_1"/>
    <property type="match status" value="3"/>
</dbReference>
<proteinExistence type="predicted"/>
<dbReference type="EMBL" id="DXIE01000033">
    <property type="protein sequence ID" value="HIV62349.1"/>
    <property type="molecule type" value="Genomic_DNA"/>
</dbReference>
<gene>
    <name evidence="2" type="ORF">H9746_05870</name>
</gene>
<comment type="caution">
    <text evidence="2">The sequence shown here is derived from an EMBL/GenBank/DDBJ whole genome shotgun (WGS) entry which is preliminary data.</text>
</comment>
<dbReference type="PANTHER" id="PTHR41533:SF1">
    <property type="entry name" value="L,D-TRANSPEPTIDASE YCBB-RELATED"/>
    <property type="match status" value="1"/>
</dbReference>
<organism evidence="2 3">
    <name type="scientific">Candidatus Butyricicoccus avistercoris</name>
    <dbReference type="NCBI Taxonomy" id="2838518"/>
    <lineage>
        <taxon>Bacteria</taxon>
        <taxon>Bacillati</taxon>
        <taxon>Bacillota</taxon>
        <taxon>Clostridia</taxon>
        <taxon>Eubacteriales</taxon>
        <taxon>Butyricicoccaceae</taxon>
        <taxon>Butyricicoccus</taxon>
    </lineage>
</organism>
<dbReference type="InterPro" id="IPR002477">
    <property type="entry name" value="Peptidoglycan-bd-like"/>
</dbReference>
<dbReference type="InterPro" id="IPR036366">
    <property type="entry name" value="PGBDSf"/>
</dbReference>
<dbReference type="AlphaFoldDB" id="A0A9D1PIW2"/>
<feature type="domain" description="Peptidoglycan binding-like" evidence="1">
    <location>
        <begin position="378"/>
        <end position="439"/>
    </location>
</feature>
<dbReference type="Gene3D" id="1.10.101.10">
    <property type="entry name" value="PGBD-like superfamily/PGBD"/>
    <property type="match status" value="3"/>
</dbReference>
<evidence type="ECO:0000313" key="2">
    <source>
        <dbReference type="EMBL" id="HIV62349.1"/>
    </source>
</evidence>
<name>A0A9D1PIW2_9FIRM</name>
<feature type="domain" description="Peptidoglycan binding-like" evidence="1">
    <location>
        <begin position="187"/>
        <end position="247"/>
    </location>
</feature>
<reference evidence="2" key="2">
    <citation type="submission" date="2021-04" db="EMBL/GenBank/DDBJ databases">
        <authorList>
            <person name="Gilroy R."/>
        </authorList>
    </citation>
    <scope>NUCLEOTIDE SEQUENCE</scope>
    <source>
        <strain evidence="2">CHK193-4272</strain>
    </source>
</reference>
<dbReference type="PANTHER" id="PTHR41533">
    <property type="entry name" value="L,D-TRANSPEPTIDASE HI_1667-RELATED"/>
    <property type="match status" value="1"/>
</dbReference>
<protein>
    <submittedName>
        <fullName evidence="2">Peptidoglycan-binding protein</fullName>
    </submittedName>
</protein>
<feature type="domain" description="Peptidoglycan binding-like" evidence="1">
    <location>
        <begin position="284"/>
        <end position="345"/>
    </location>
</feature>
<reference evidence="2" key="1">
    <citation type="journal article" date="2021" name="PeerJ">
        <title>Extensive microbial diversity within the chicken gut microbiome revealed by metagenomics and culture.</title>
        <authorList>
            <person name="Gilroy R."/>
            <person name="Ravi A."/>
            <person name="Getino M."/>
            <person name="Pursley I."/>
            <person name="Horton D.L."/>
            <person name="Alikhan N.F."/>
            <person name="Baker D."/>
            <person name="Gharbi K."/>
            <person name="Hall N."/>
            <person name="Watson M."/>
            <person name="Adriaenssens E.M."/>
            <person name="Foster-Nyarko E."/>
            <person name="Jarju S."/>
            <person name="Secka A."/>
            <person name="Antonio M."/>
            <person name="Oren A."/>
            <person name="Chaudhuri R.R."/>
            <person name="La Ragione R."/>
            <person name="Hildebrand F."/>
            <person name="Pallen M.J."/>
        </authorList>
    </citation>
    <scope>NUCLEOTIDE SEQUENCE</scope>
    <source>
        <strain evidence="2">CHK193-4272</strain>
    </source>
</reference>
<dbReference type="InterPro" id="IPR036365">
    <property type="entry name" value="PGBD-like_sf"/>
</dbReference>
<accession>A0A9D1PIW2</accession>